<keyword evidence="1" id="KW-0812">Transmembrane</keyword>
<protein>
    <submittedName>
        <fullName evidence="2">Uncharacterized protein</fullName>
    </submittedName>
</protein>
<evidence type="ECO:0000256" key="1">
    <source>
        <dbReference type="SAM" id="Phobius"/>
    </source>
</evidence>
<organism evidence="2 3">
    <name type="scientific">Tetracentron sinense</name>
    <name type="common">Spur-leaf</name>
    <dbReference type="NCBI Taxonomy" id="13715"/>
    <lineage>
        <taxon>Eukaryota</taxon>
        <taxon>Viridiplantae</taxon>
        <taxon>Streptophyta</taxon>
        <taxon>Embryophyta</taxon>
        <taxon>Tracheophyta</taxon>
        <taxon>Spermatophyta</taxon>
        <taxon>Magnoliopsida</taxon>
        <taxon>Trochodendrales</taxon>
        <taxon>Trochodendraceae</taxon>
        <taxon>Tetracentron</taxon>
    </lineage>
</organism>
<proteinExistence type="predicted"/>
<name>A0A834ZDX2_TETSI</name>
<accession>A0A834ZDX2</accession>
<dbReference type="EMBL" id="JABCRI010000009">
    <property type="protein sequence ID" value="KAF8400447.1"/>
    <property type="molecule type" value="Genomic_DNA"/>
</dbReference>
<evidence type="ECO:0000313" key="3">
    <source>
        <dbReference type="Proteomes" id="UP000655225"/>
    </source>
</evidence>
<dbReference type="OrthoDB" id="761290at2759"/>
<dbReference type="AlphaFoldDB" id="A0A834ZDX2"/>
<feature type="transmembrane region" description="Helical" evidence="1">
    <location>
        <begin position="41"/>
        <end position="65"/>
    </location>
</feature>
<keyword evidence="1" id="KW-1133">Transmembrane helix</keyword>
<comment type="caution">
    <text evidence="2">The sequence shown here is derived from an EMBL/GenBank/DDBJ whole genome shotgun (WGS) entry which is preliminary data.</text>
</comment>
<evidence type="ECO:0000313" key="2">
    <source>
        <dbReference type="EMBL" id="KAF8400447.1"/>
    </source>
</evidence>
<keyword evidence="1" id="KW-0472">Membrane</keyword>
<feature type="transmembrane region" description="Helical" evidence="1">
    <location>
        <begin position="86"/>
        <end position="105"/>
    </location>
</feature>
<reference evidence="2 3" key="1">
    <citation type="submission" date="2020-04" db="EMBL/GenBank/DDBJ databases">
        <title>Plant Genome Project.</title>
        <authorList>
            <person name="Zhang R.-G."/>
        </authorList>
    </citation>
    <scope>NUCLEOTIDE SEQUENCE [LARGE SCALE GENOMIC DNA]</scope>
    <source>
        <strain evidence="2">YNK0</strain>
        <tissue evidence="2">Leaf</tissue>
    </source>
</reference>
<sequence length="124" mass="14084">MPTPKNNDLFSSLQVCSIFITMEENGNAKEESQDITAAETFFYPLTILSFLLSLPMLALDIWLLYMKDYDCEYLLKLPRLRLGISIGMFFVFLISNVVVFCRSQFPMPGGIGIFNLLSLLPQKA</sequence>
<gene>
    <name evidence="2" type="ORF">HHK36_013745</name>
</gene>
<dbReference type="Proteomes" id="UP000655225">
    <property type="component" value="Unassembled WGS sequence"/>
</dbReference>
<keyword evidence="3" id="KW-1185">Reference proteome</keyword>